<accession>A0A6A6X6F7</accession>
<name>A0A6A6X6F7_9PLEO</name>
<feature type="region of interest" description="Disordered" evidence="1">
    <location>
        <begin position="41"/>
        <end position="74"/>
    </location>
</feature>
<protein>
    <submittedName>
        <fullName evidence="2">Uncharacterized protein</fullName>
    </submittedName>
</protein>
<feature type="region of interest" description="Disordered" evidence="1">
    <location>
        <begin position="147"/>
        <end position="169"/>
    </location>
</feature>
<evidence type="ECO:0000256" key="1">
    <source>
        <dbReference type="SAM" id="MobiDB-lite"/>
    </source>
</evidence>
<feature type="compositionally biased region" description="Polar residues" evidence="1">
    <location>
        <begin position="95"/>
        <end position="104"/>
    </location>
</feature>
<feature type="region of interest" description="Disordered" evidence="1">
    <location>
        <begin position="95"/>
        <end position="123"/>
    </location>
</feature>
<sequence>MPSIQPCIHRITDSCQSIGQPRAPSTSTSASAFTGIARTHPHVQNSTQQRAPSGATRAPWLPSQPASHPSIWPPVSHATRWPKVCHPRLYQPTNRRSACVGTQASHPRHQSHRPPPPKQPLRSADRMHAYICKRTQLHIYRLRAERAGGTHKHAHDERGKSEEGGEGRGDRVVFTGAVVAEQSLRKCKPVQLLVGRHPNDFIRDIRRIEVFASFLGFDHVCWIG</sequence>
<feature type="compositionally biased region" description="Polar residues" evidence="1">
    <location>
        <begin position="42"/>
        <end position="51"/>
    </location>
</feature>
<dbReference type="Proteomes" id="UP000799757">
    <property type="component" value="Unassembled WGS sequence"/>
</dbReference>
<organism evidence="2 3">
    <name type="scientific">Melanomma pulvis-pyrius CBS 109.77</name>
    <dbReference type="NCBI Taxonomy" id="1314802"/>
    <lineage>
        <taxon>Eukaryota</taxon>
        <taxon>Fungi</taxon>
        <taxon>Dikarya</taxon>
        <taxon>Ascomycota</taxon>
        <taxon>Pezizomycotina</taxon>
        <taxon>Dothideomycetes</taxon>
        <taxon>Pleosporomycetidae</taxon>
        <taxon>Pleosporales</taxon>
        <taxon>Melanommataceae</taxon>
        <taxon>Melanomma</taxon>
    </lineage>
</organism>
<proteinExistence type="predicted"/>
<dbReference type="AlphaFoldDB" id="A0A6A6X6F7"/>
<evidence type="ECO:0000313" key="2">
    <source>
        <dbReference type="EMBL" id="KAF2791744.1"/>
    </source>
</evidence>
<dbReference type="EMBL" id="MU002003">
    <property type="protein sequence ID" value="KAF2791744.1"/>
    <property type="molecule type" value="Genomic_DNA"/>
</dbReference>
<gene>
    <name evidence="2" type="ORF">K505DRAFT_62049</name>
</gene>
<reference evidence="2" key="1">
    <citation type="journal article" date="2020" name="Stud. Mycol.">
        <title>101 Dothideomycetes genomes: a test case for predicting lifestyles and emergence of pathogens.</title>
        <authorList>
            <person name="Haridas S."/>
            <person name="Albert R."/>
            <person name="Binder M."/>
            <person name="Bloem J."/>
            <person name="Labutti K."/>
            <person name="Salamov A."/>
            <person name="Andreopoulos B."/>
            <person name="Baker S."/>
            <person name="Barry K."/>
            <person name="Bills G."/>
            <person name="Bluhm B."/>
            <person name="Cannon C."/>
            <person name="Castanera R."/>
            <person name="Culley D."/>
            <person name="Daum C."/>
            <person name="Ezra D."/>
            <person name="Gonzalez J."/>
            <person name="Henrissat B."/>
            <person name="Kuo A."/>
            <person name="Liang C."/>
            <person name="Lipzen A."/>
            <person name="Lutzoni F."/>
            <person name="Magnuson J."/>
            <person name="Mondo S."/>
            <person name="Nolan M."/>
            <person name="Ohm R."/>
            <person name="Pangilinan J."/>
            <person name="Park H.-J."/>
            <person name="Ramirez L."/>
            <person name="Alfaro M."/>
            <person name="Sun H."/>
            <person name="Tritt A."/>
            <person name="Yoshinaga Y."/>
            <person name="Zwiers L.-H."/>
            <person name="Turgeon B."/>
            <person name="Goodwin S."/>
            <person name="Spatafora J."/>
            <person name="Crous P."/>
            <person name="Grigoriev I."/>
        </authorList>
    </citation>
    <scope>NUCLEOTIDE SEQUENCE</scope>
    <source>
        <strain evidence="2">CBS 109.77</strain>
    </source>
</reference>
<keyword evidence="3" id="KW-1185">Reference proteome</keyword>
<evidence type="ECO:0000313" key="3">
    <source>
        <dbReference type="Proteomes" id="UP000799757"/>
    </source>
</evidence>